<dbReference type="InterPro" id="IPR008921">
    <property type="entry name" value="DNA_pol3_clamp-load_cplx_C"/>
</dbReference>
<feature type="region of interest" description="Disordered" evidence="12">
    <location>
        <begin position="1"/>
        <end position="110"/>
    </location>
</feature>
<evidence type="ECO:0000256" key="7">
    <source>
        <dbReference type="ARBA" id="ARBA00022741"/>
    </source>
</evidence>
<evidence type="ECO:0000259" key="13">
    <source>
        <dbReference type="SMART" id="SM00382"/>
    </source>
</evidence>
<keyword evidence="15" id="KW-1185">Reference proteome</keyword>
<dbReference type="GO" id="GO:0009360">
    <property type="term" value="C:DNA polymerase III complex"/>
    <property type="evidence" value="ECO:0007669"/>
    <property type="project" value="InterPro"/>
</dbReference>
<keyword evidence="8" id="KW-0862">Zinc</keyword>
<keyword evidence="4 14" id="KW-0548">Nucleotidyltransferase</keyword>
<reference evidence="14 15" key="1">
    <citation type="submission" date="2011-06" db="EMBL/GenBank/DDBJ databases">
        <authorList>
            <person name="Muzny D."/>
            <person name="Qin X."/>
            <person name="Deng J."/>
            <person name="Jiang H."/>
            <person name="Liu Y."/>
            <person name="Qu J."/>
            <person name="Song X.-Z."/>
            <person name="Zhang L."/>
            <person name="Thornton R."/>
            <person name="Coyle M."/>
            <person name="Francisco L."/>
            <person name="Jackson L."/>
            <person name="Javaid M."/>
            <person name="Korchina V."/>
            <person name="Kovar C."/>
            <person name="Mata R."/>
            <person name="Mathew T."/>
            <person name="Ngo R."/>
            <person name="Nguyen L."/>
            <person name="Nguyen N."/>
            <person name="Okwuonu G."/>
            <person name="Ongeri F."/>
            <person name="Pham C."/>
            <person name="Simmons D."/>
            <person name="Wilczek-Boney K."/>
            <person name="Hale W."/>
            <person name="Jakkamsetti A."/>
            <person name="Pham P."/>
            <person name="Ruth R."/>
            <person name="San Lucas F."/>
            <person name="Warren J."/>
            <person name="Zhang J."/>
            <person name="Zhao Z."/>
            <person name="Zhou C."/>
            <person name="Zhu D."/>
            <person name="Lee S."/>
            <person name="Bess C."/>
            <person name="Blankenburg K."/>
            <person name="Forbes L."/>
            <person name="Fu Q."/>
            <person name="Gubbala S."/>
            <person name="Hirani K."/>
            <person name="Jayaseelan J.C."/>
            <person name="Lara F."/>
            <person name="Munidasa M."/>
            <person name="Palculict T."/>
            <person name="Patil S."/>
            <person name="Pu L.-L."/>
            <person name="Saada N."/>
            <person name="Tang L."/>
            <person name="Weissenberger G."/>
            <person name="Zhu Y."/>
            <person name="Hemphill L."/>
            <person name="Shang Y."/>
            <person name="Youmans B."/>
            <person name="Ayvaz T."/>
            <person name="Ross M."/>
            <person name="Santibanez J."/>
            <person name="Aqrawi P."/>
            <person name="Gross S."/>
            <person name="Joshi V."/>
            <person name="Fowler G."/>
            <person name="Nazareth L."/>
            <person name="Reid J."/>
            <person name="Worley K."/>
            <person name="Petrosino J."/>
            <person name="Highlander S."/>
            <person name="Gibbs R."/>
        </authorList>
    </citation>
    <scope>NUCLEOTIDE SEQUENCE [LARGE SCALE GENOMIC DNA]</scope>
    <source>
        <strain evidence="14 15">ATCC 25577</strain>
    </source>
</reference>
<keyword evidence="5" id="KW-0235">DNA replication</keyword>
<keyword evidence="10" id="KW-0239">DNA-directed DNA polymerase</keyword>
<keyword evidence="3 14" id="KW-0808">Transferase</keyword>
<dbReference type="GO" id="GO:0003887">
    <property type="term" value="F:DNA-directed DNA polymerase activity"/>
    <property type="evidence" value="ECO:0007669"/>
    <property type="project" value="UniProtKB-KW"/>
</dbReference>
<evidence type="ECO:0000256" key="4">
    <source>
        <dbReference type="ARBA" id="ARBA00022695"/>
    </source>
</evidence>
<dbReference type="InterPro" id="IPR045085">
    <property type="entry name" value="HLD_clamp_pol_III_gamma_tau"/>
</dbReference>
<evidence type="ECO:0000256" key="6">
    <source>
        <dbReference type="ARBA" id="ARBA00022723"/>
    </source>
</evidence>
<keyword evidence="6" id="KW-0479">Metal-binding</keyword>
<feature type="domain" description="AAA+ ATPase" evidence="13">
    <location>
        <begin position="144"/>
        <end position="292"/>
    </location>
</feature>
<evidence type="ECO:0000256" key="10">
    <source>
        <dbReference type="ARBA" id="ARBA00022932"/>
    </source>
</evidence>
<comment type="catalytic activity">
    <reaction evidence="11">
        <text>DNA(n) + a 2'-deoxyribonucleoside 5'-triphosphate = DNA(n+1) + diphosphate</text>
        <dbReference type="Rhea" id="RHEA:22508"/>
        <dbReference type="Rhea" id="RHEA-COMP:17339"/>
        <dbReference type="Rhea" id="RHEA-COMP:17340"/>
        <dbReference type="ChEBI" id="CHEBI:33019"/>
        <dbReference type="ChEBI" id="CHEBI:61560"/>
        <dbReference type="ChEBI" id="CHEBI:173112"/>
        <dbReference type="EC" id="2.7.7.7"/>
    </reaction>
</comment>
<evidence type="ECO:0000313" key="14">
    <source>
        <dbReference type="EMBL" id="EGY77718.1"/>
    </source>
</evidence>
<gene>
    <name evidence="14" type="ORF">HMPREF9153_1261</name>
</gene>
<evidence type="ECO:0000256" key="1">
    <source>
        <dbReference type="ARBA" id="ARBA00006360"/>
    </source>
</evidence>
<dbReference type="CDD" id="cd00009">
    <property type="entry name" value="AAA"/>
    <property type="match status" value="1"/>
</dbReference>
<dbReference type="Gene3D" id="1.20.272.10">
    <property type="match status" value="1"/>
</dbReference>
<keyword evidence="9" id="KW-0067">ATP-binding</keyword>
<dbReference type="InterPro" id="IPR027417">
    <property type="entry name" value="P-loop_NTPase"/>
</dbReference>
<dbReference type="Pfam" id="PF12169">
    <property type="entry name" value="DNA_pol3_gamma3"/>
    <property type="match status" value="1"/>
</dbReference>
<feature type="region of interest" description="Disordered" evidence="12">
    <location>
        <begin position="721"/>
        <end position="924"/>
    </location>
</feature>
<dbReference type="PATRIC" id="fig|997355.3.peg.1243"/>
<comment type="similarity">
    <text evidence="1">Belongs to the DnaX/STICHEL family.</text>
</comment>
<protein>
    <recommendedName>
        <fullName evidence="2">DNA-directed DNA polymerase</fullName>
        <ecNumber evidence="2">2.7.7.7</ecNumber>
    </recommendedName>
</protein>
<feature type="compositionally biased region" description="Polar residues" evidence="12">
    <location>
        <begin position="870"/>
        <end position="888"/>
    </location>
</feature>
<evidence type="ECO:0000256" key="2">
    <source>
        <dbReference type="ARBA" id="ARBA00012417"/>
    </source>
</evidence>
<feature type="compositionally biased region" description="Acidic residues" evidence="12">
    <location>
        <begin position="838"/>
        <end position="847"/>
    </location>
</feature>
<organism evidence="14 15">
    <name type="scientific">Cutibacterium avidum ATCC 25577</name>
    <dbReference type="NCBI Taxonomy" id="997355"/>
    <lineage>
        <taxon>Bacteria</taxon>
        <taxon>Bacillati</taxon>
        <taxon>Actinomycetota</taxon>
        <taxon>Actinomycetes</taxon>
        <taxon>Propionibacteriales</taxon>
        <taxon>Propionibacteriaceae</taxon>
        <taxon>Cutibacterium</taxon>
    </lineage>
</organism>
<dbReference type="HOGENOM" id="CLU_006229_10_1_11"/>
<keyword evidence="7" id="KW-0547">Nucleotide-binding</keyword>
<dbReference type="Gene3D" id="3.40.50.300">
    <property type="entry name" value="P-loop containing nucleotide triphosphate hydrolases"/>
    <property type="match status" value="1"/>
</dbReference>
<dbReference type="GO" id="GO:0046872">
    <property type="term" value="F:metal ion binding"/>
    <property type="evidence" value="ECO:0007669"/>
    <property type="project" value="UniProtKB-KW"/>
</dbReference>
<dbReference type="InterPro" id="IPR012763">
    <property type="entry name" value="DNA_pol_III_sug/sutau_N"/>
</dbReference>
<feature type="compositionally biased region" description="Low complexity" evidence="12">
    <location>
        <begin position="589"/>
        <end position="600"/>
    </location>
</feature>
<dbReference type="EC" id="2.7.7.7" evidence="2"/>
<feature type="compositionally biased region" description="Acidic residues" evidence="12">
    <location>
        <begin position="1"/>
        <end position="27"/>
    </location>
</feature>
<feature type="compositionally biased region" description="Polar residues" evidence="12">
    <location>
        <begin position="779"/>
        <end position="801"/>
    </location>
</feature>
<dbReference type="PANTHER" id="PTHR11669:SF0">
    <property type="entry name" value="PROTEIN STICHEL-LIKE 2"/>
    <property type="match status" value="1"/>
</dbReference>
<dbReference type="GO" id="GO:0005524">
    <property type="term" value="F:ATP binding"/>
    <property type="evidence" value="ECO:0007669"/>
    <property type="project" value="UniProtKB-KW"/>
</dbReference>
<evidence type="ECO:0000256" key="8">
    <source>
        <dbReference type="ARBA" id="ARBA00022833"/>
    </source>
</evidence>
<dbReference type="GO" id="GO:0003677">
    <property type="term" value="F:DNA binding"/>
    <property type="evidence" value="ECO:0007669"/>
    <property type="project" value="InterPro"/>
</dbReference>
<dbReference type="CDD" id="cd18137">
    <property type="entry name" value="HLD_clamp_pol_III_gamma_tau"/>
    <property type="match status" value="1"/>
</dbReference>
<evidence type="ECO:0000313" key="15">
    <source>
        <dbReference type="Proteomes" id="UP000005332"/>
    </source>
</evidence>
<proteinExistence type="inferred from homology"/>
<dbReference type="AlphaFoldDB" id="G4CXK4"/>
<name>G4CXK4_9ACTN</name>
<sequence>MPEPGMEDEVVEPEAFEQDGPDLFGDEEPPRPVMPPDEATPDDDLPPDSRDPGLLDGPETPGEPDGLETDEDEGDVDDADTIERIQELTVEDPDIDIPDSRPDDDPLEPPLALYRRYRPETFDEVIGEDHVIEPLKRAILNNRVNHAYLFSGPRGCGKTTTARILARALNCEQGPTPTPCGKCQSCRDLACGGPGSIDVIEIDAASHGGVDDARDLRERAFFAPVHSRYKIYIIDEAHMVTPQGFNALLKLVEEPPPHVKFIFATTEPEKVIGTIRSRTHHYPFRLVPPKVLVDYLAELCVKEGIDVDHAVLPLVVRAGGGSVRDSLSVLDQLLGGAADGHVSYEQAAALLGYTPEALLDEIVDAFAAGDAHEVFATIDKIIEVGQDPRRFAEDLLRRMRDLVIISAVPDACRTGLIDVSPEQATRLTHQVAGFGAGELTRAAEVLATGLTNMRGTTAPRLHLELMCSRILLPAADTGGRGIHARLERLERRIGVSGPVDEADRVESPTASQPVSRPAERPQQFGPPQQSVAPRGGSQPAQGPSGRPRPSRRDYQPGNEPGGQPYPAQNGPQGHAQGPQGTADGGPATEQRQQPKPQEQQTSDQTRRDRPSPAAPQQPSGNQSDRAEGAIDITALRREWPQVLEAVKDGGRVAWMVLSSYAQVLEVHGNQATLGFSNPGARERFANGNYPKILHDAVVKVLGADLTFTAVIGEPPAAVRPQFHEEPGAQEPPTEDSWAPEPPDHGATRESPTHHGPGRGDGQPDPTRPGRASQDRPGDRQSSFVDASEEPSNSPIDSSHPTDSGDDNSAPGSIAEDQSGDVRDEIVGSGPVAGAPDPDSGEAADPEPDLVPAEDHVEAAQGGESHDAGREQNTSTASSQDAAVQASHSLTHRWSERAKGSVRPLETAHHRPAQIEEPPEEDGVWDDTVLEESNESPVDLIMRELGGIVIDTSDDRDSVAR</sequence>
<dbReference type="SMART" id="SM00382">
    <property type="entry name" value="AAA"/>
    <property type="match status" value="1"/>
</dbReference>
<dbReference type="InterPro" id="IPR022754">
    <property type="entry name" value="DNA_pol_III_gamma-3"/>
</dbReference>
<dbReference type="Gene3D" id="1.10.8.60">
    <property type="match status" value="1"/>
</dbReference>
<dbReference type="PANTHER" id="PTHR11669">
    <property type="entry name" value="REPLICATION FACTOR C / DNA POLYMERASE III GAMMA-TAU SUBUNIT"/>
    <property type="match status" value="1"/>
</dbReference>
<feature type="compositionally biased region" description="Basic and acidic residues" evidence="12">
    <location>
        <begin position="741"/>
        <end position="752"/>
    </location>
</feature>
<dbReference type="FunFam" id="3.40.50.300:FF:000014">
    <property type="entry name" value="DNA polymerase III subunit gamma/tau"/>
    <property type="match status" value="1"/>
</dbReference>
<dbReference type="Pfam" id="PF22608">
    <property type="entry name" value="DNAX_ATPase_lid"/>
    <property type="match status" value="1"/>
</dbReference>
<evidence type="ECO:0000256" key="11">
    <source>
        <dbReference type="ARBA" id="ARBA00049244"/>
    </source>
</evidence>
<evidence type="ECO:0000256" key="5">
    <source>
        <dbReference type="ARBA" id="ARBA00022705"/>
    </source>
</evidence>
<dbReference type="SUPFAM" id="SSF48019">
    <property type="entry name" value="post-AAA+ oligomerization domain-like"/>
    <property type="match status" value="1"/>
</dbReference>
<dbReference type="InterPro" id="IPR050238">
    <property type="entry name" value="DNA_Rep/Repair_Clamp_Loader"/>
</dbReference>
<dbReference type="Pfam" id="PF13177">
    <property type="entry name" value="DNA_pol3_delta2"/>
    <property type="match status" value="1"/>
</dbReference>
<feature type="compositionally biased region" description="Basic and acidic residues" evidence="12">
    <location>
        <begin position="852"/>
        <end position="869"/>
    </location>
</feature>
<dbReference type="Proteomes" id="UP000005332">
    <property type="component" value="Unassembled WGS sequence"/>
</dbReference>
<feature type="compositionally biased region" description="Acidic residues" evidence="12">
    <location>
        <begin position="65"/>
        <end position="80"/>
    </location>
</feature>
<dbReference type="GO" id="GO:0006261">
    <property type="term" value="P:DNA-templated DNA replication"/>
    <property type="evidence" value="ECO:0007669"/>
    <property type="project" value="TreeGrafter"/>
</dbReference>
<feature type="region of interest" description="Disordered" evidence="12">
    <location>
        <begin position="497"/>
        <end position="626"/>
    </location>
</feature>
<dbReference type="SUPFAM" id="SSF52540">
    <property type="entry name" value="P-loop containing nucleoside triphosphate hydrolases"/>
    <property type="match status" value="1"/>
</dbReference>
<feature type="compositionally biased region" description="Polar residues" evidence="12">
    <location>
        <begin position="614"/>
        <end position="623"/>
    </location>
</feature>
<dbReference type="InterPro" id="IPR003593">
    <property type="entry name" value="AAA+_ATPase"/>
</dbReference>
<comment type="caution">
    <text evidence="14">The sequence shown here is derived from an EMBL/GenBank/DDBJ whole genome shotgun (WGS) entry which is preliminary data.</text>
</comment>
<dbReference type="EMBL" id="AGBA01000013">
    <property type="protein sequence ID" value="EGY77718.1"/>
    <property type="molecule type" value="Genomic_DNA"/>
</dbReference>
<evidence type="ECO:0000256" key="9">
    <source>
        <dbReference type="ARBA" id="ARBA00022840"/>
    </source>
</evidence>
<evidence type="ECO:0000256" key="12">
    <source>
        <dbReference type="SAM" id="MobiDB-lite"/>
    </source>
</evidence>
<accession>G4CXK4</accession>
<evidence type="ECO:0000256" key="3">
    <source>
        <dbReference type="ARBA" id="ARBA00022679"/>
    </source>
</evidence>
<dbReference type="NCBIfam" id="NF005846">
    <property type="entry name" value="PRK07764.1-6"/>
    <property type="match status" value="1"/>
</dbReference>
<dbReference type="NCBIfam" id="TIGR02397">
    <property type="entry name" value="dnaX_nterm"/>
    <property type="match status" value="1"/>
</dbReference>